<dbReference type="Proteomes" id="UP000596035">
    <property type="component" value="Chromosome"/>
</dbReference>
<evidence type="ECO:0000313" key="3">
    <source>
        <dbReference type="EMBL" id="ASB39881.1"/>
    </source>
</evidence>
<evidence type="ECO:0000313" key="5">
    <source>
        <dbReference type="Proteomes" id="UP000196710"/>
    </source>
</evidence>
<evidence type="ECO:0000259" key="2">
    <source>
        <dbReference type="PROSITE" id="PS50943"/>
    </source>
</evidence>
<dbReference type="CDD" id="cd00093">
    <property type="entry name" value="HTH_XRE"/>
    <property type="match status" value="1"/>
</dbReference>
<dbReference type="Pfam" id="PF01381">
    <property type="entry name" value="HTH_3"/>
    <property type="match status" value="1"/>
</dbReference>
<dbReference type="SMART" id="SM00530">
    <property type="entry name" value="HTH_XRE"/>
    <property type="match status" value="1"/>
</dbReference>
<dbReference type="Proteomes" id="UP000196710">
    <property type="component" value="Chromosome"/>
</dbReference>
<evidence type="ECO:0000313" key="4">
    <source>
        <dbReference type="EMBL" id="QQR29170.1"/>
    </source>
</evidence>
<proteinExistence type="predicted"/>
<dbReference type="GO" id="GO:0003677">
    <property type="term" value="F:DNA binding"/>
    <property type="evidence" value="ECO:0007669"/>
    <property type="project" value="UniProtKB-KW"/>
</dbReference>
<reference evidence="5" key="2">
    <citation type="submission" date="2017-05" db="EMBL/GenBank/DDBJ databases">
        <title>Improved OligoMM genomes.</title>
        <authorList>
            <person name="Garzetti D."/>
        </authorList>
    </citation>
    <scope>NUCLEOTIDE SEQUENCE [LARGE SCALE GENOMIC DNA]</scope>
    <source>
        <strain evidence="5">KB18</strain>
    </source>
</reference>
<dbReference type="InterPro" id="IPR001387">
    <property type="entry name" value="Cro/C1-type_HTH"/>
</dbReference>
<dbReference type="Gene3D" id="1.10.260.40">
    <property type="entry name" value="lambda repressor-like DNA-binding domains"/>
    <property type="match status" value="1"/>
</dbReference>
<reference evidence="4 6" key="3">
    <citation type="submission" date="2020-11" db="EMBL/GenBank/DDBJ databases">
        <title>Closed and high quality bacterial genomes of the OMM12 community.</title>
        <authorList>
            <person name="Marbouty M."/>
            <person name="Lamy-Besnier Q."/>
            <person name="Debarbieux L."/>
            <person name="Koszul R."/>
        </authorList>
    </citation>
    <scope>NUCLEOTIDE SEQUENCE [LARGE SCALE GENOMIC DNA]</scope>
    <source>
        <strain evidence="4 6">KB18</strain>
    </source>
</reference>
<dbReference type="AlphaFoldDB" id="A0A1Z2XNA6"/>
<reference evidence="3" key="1">
    <citation type="journal article" date="2017" name="Genome Announc.">
        <title>High-Quality Whole-Genome Sequences of the Oligo-Mouse-Microbiota Bacterial Community.</title>
        <authorList>
            <person name="Garzetti D."/>
            <person name="Brugiroux S."/>
            <person name="Bunk B."/>
            <person name="Pukall R."/>
            <person name="McCoy K.D."/>
            <person name="Macpherson A.J."/>
            <person name="Stecher B."/>
        </authorList>
    </citation>
    <scope>NUCLEOTIDE SEQUENCE</scope>
    <source>
        <strain evidence="3">KB18</strain>
    </source>
</reference>
<feature type="domain" description="HTH cro/C1-type" evidence="2">
    <location>
        <begin position="12"/>
        <end position="66"/>
    </location>
</feature>
<keyword evidence="5" id="KW-1185">Reference proteome</keyword>
<dbReference type="EMBL" id="CP065321">
    <property type="protein sequence ID" value="QQR29170.1"/>
    <property type="molecule type" value="Genomic_DNA"/>
</dbReference>
<dbReference type="PROSITE" id="PS50943">
    <property type="entry name" value="HTH_CROC1"/>
    <property type="match status" value="1"/>
</dbReference>
<dbReference type="KEGG" id="amur:ADH66_03990"/>
<dbReference type="PANTHER" id="PTHR46558:SF14">
    <property type="entry name" value="HTH-TYPE TRANSCRIPTIONAL REGULATOR ANSR"/>
    <property type="match status" value="1"/>
</dbReference>
<organism evidence="4 6">
    <name type="scientific">Acutalibacter muris</name>
    <dbReference type="NCBI Taxonomy" id="1796620"/>
    <lineage>
        <taxon>Bacteria</taxon>
        <taxon>Bacillati</taxon>
        <taxon>Bacillota</taxon>
        <taxon>Clostridia</taxon>
        <taxon>Eubacteriales</taxon>
        <taxon>Acutalibacteraceae</taxon>
        <taxon>Acutalibacter</taxon>
    </lineage>
</organism>
<dbReference type="EMBL" id="CP021422">
    <property type="protein sequence ID" value="ASB39881.1"/>
    <property type="molecule type" value="Genomic_DNA"/>
</dbReference>
<keyword evidence="1" id="KW-0238">DNA-binding</keyword>
<name>A0A1Z2XNA6_9FIRM</name>
<dbReference type="SUPFAM" id="SSF47413">
    <property type="entry name" value="lambda repressor-like DNA-binding domains"/>
    <property type="match status" value="1"/>
</dbReference>
<gene>
    <name evidence="3" type="ORF">ADH66_03990</name>
    <name evidence="4" type="ORF">I5Q82_14055</name>
</gene>
<dbReference type="PANTHER" id="PTHR46558">
    <property type="entry name" value="TRACRIPTIONAL REGULATORY PROTEIN-RELATED-RELATED"/>
    <property type="match status" value="1"/>
</dbReference>
<dbReference type="InterPro" id="IPR010982">
    <property type="entry name" value="Lambda_DNA-bd_dom_sf"/>
</dbReference>
<sequence>MSNFQQPFFQNLRAIRKSANLTQADMAQELSLTRSAYAYYELGRVQPSLNTLVKICGILGVSSDSLLGLG</sequence>
<accession>A0A1Z2XNA6</accession>
<dbReference type="RefSeq" id="WP_066535430.1">
    <property type="nucleotide sequence ID" value="NZ_CP021422.1"/>
</dbReference>
<protein>
    <submittedName>
        <fullName evidence="3 4">Transcriptional regulator</fullName>
    </submittedName>
</protein>
<evidence type="ECO:0000256" key="1">
    <source>
        <dbReference type="ARBA" id="ARBA00023125"/>
    </source>
</evidence>
<evidence type="ECO:0000313" key="6">
    <source>
        <dbReference type="Proteomes" id="UP000596035"/>
    </source>
</evidence>